<name>A0AAV5UF13_9BILA</name>
<accession>A0AAV5UF13</accession>
<evidence type="ECO:0000313" key="2">
    <source>
        <dbReference type="Proteomes" id="UP001432027"/>
    </source>
</evidence>
<protein>
    <recommendedName>
        <fullName evidence="3">G protein-coupled receptor</fullName>
    </recommendedName>
</protein>
<evidence type="ECO:0000313" key="1">
    <source>
        <dbReference type="EMBL" id="GMT04898.1"/>
    </source>
</evidence>
<gene>
    <name evidence="1" type="ORF">PENTCL1PPCAC_27072</name>
</gene>
<dbReference type="AlphaFoldDB" id="A0AAV5UF13"/>
<dbReference type="Proteomes" id="UP001432027">
    <property type="component" value="Unassembled WGS sequence"/>
</dbReference>
<keyword evidence="2" id="KW-1185">Reference proteome</keyword>
<dbReference type="EMBL" id="BTSX01000006">
    <property type="protein sequence ID" value="GMT04898.1"/>
    <property type="molecule type" value="Genomic_DNA"/>
</dbReference>
<feature type="non-terminal residue" evidence="1">
    <location>
        <position position="1"/>
    </location>
</feature>
<evidence type="ECO:0008006" key="3">
    <source>
        <dbReference type="Google" id="ProtNLM"/>
    </source>
</evidence>
<sequence length="102" mass="11138">RHSTLALIHIDAMEVKRSRILDGRFISLETFTSIIGSSSDSFTFGRLLIAVVQFVLAALVDDLTRFLTIASVSHSTCIQVSSLCVLAISMHMTRTGLSLVNI</sequence>
<proteinExistence type="predicted"/>
<feature type="non-terminal residue" evidence="1">
    <location>
        <position position="102"/>
    </location>
</feature>
<organism evidence="1 2">
    <name type="scientific">Pristionchus entomophagus</name>
    <dbReference type="NCBI Taxonomy" id="358040"/>
    <lineage>
        <taxon>Eukaryota</taxon>
        <taxon>Metazoa</taxon>
        <taxon>Ecdysozoa</taxon>
        <taxon>Nematoda</taxon>
        <taxon>Chromadorea</taxon>
        <taxon>Rhabditida</taxon>
        <taxon>Rhabditina</taxon>
        <taxon>Diplogasteromorpha</taxon>
        <taxon>Diplogasteroidea</taxon>
        <taxon>Neodiplogasteridae</taxon>
        <taxon>Pristionchus</taxon>
    </lineage>
</organism>
<reference evidence="1" key="1">
    <citation type="submission" date="2023-10" db="EMBL/GenBank/DDBJ databases">
        <title>Genome assembly of Pristionchus species.</title>
        <authorList>
            <person name="Yoshida K."/>
            <person name="Sommer R.J."/>
        </authorList>
    </citation>
    <scope>NUCLEOTIDE SEQUENCE</scope>
    <source>
        <strain evidence="1">RS0144</strain>
    </source>
</reference>
<comment type="caution">
    <text evidence="1">The sequence shown here is derived from an EMBL/GenBank/DDBJ whole genome shotgun (WGS) entry which is preliminary data.</text>
</comment>